<dbReference type="EMBL" id="AP023099">
    <property type="protein sequence ID" value="BCE95929.1"/>
    <property type="molecule type" value="Genomic_DNA"/>
</dbReference>
<gene>
    <name evidence="7" type="ORF">XF10B_87270</name>
    <name evidence="1" type="ORF">XF1B_88640</name>
    <name evidence="2" type="ORF">XF2B_86920</name>
    <name evidence="3" type="ORF">XF4B_87890</name>
    <name evidence="4" type="ORF">XF5B_86690</name>
    <name evidence="5" type="ORF">XF6B_86440</name>
    <name evidence="6" type="ORF">XF9B_85770</name>
</gene>
<evidence type="ECO:0000313" key="1">
    <source>
        <dbReference type="EMBL" id="BCE26183.1"/>
    </source>
</evidence>
<accession>A0A810CCU3</accession>
<reference evidence="7" key="2">
    <citation type="submission" date="2020-05" db="EMBL/GenBank/DDBJ databases">
        <title>Complete genome sequence of Bradyrhizobium diazoefficiens XF10 isolated from soybean nodule.</title>
        <authorList>
            <person name="Noda R."/>
            <person name="Kakizaki K."/>
            <person name="Minamisawa K."/>
        </authorList>
    </citation>
    <scope>NUCLEOTIDE SEQUENCE</scope>
    <source>
        <strain evidence="7">XF10</strain>
    </source>
</reference>
<evidence type="ECO:0000313" key="3">
    <source>
        <dbReference type="EMBL" id="BCE52440.1"/>
    </source>
</evidence>
<dbReference type="EMBL" id="AP023095">
    <property type="protein sequence ID" value="BCE61157.1"/>
    <property type="molecule type" value="Genomic_DNA"/>
</dbReference>
<reference evidence="3" key="4">
    <citation type="submission" date="2020-05" db="EMBL/GenBank/DDBJ databases">
        <title>Complete genome sequence of Bradyrhizobium diazoefficiens XF4 isolated from soybean nodule.</title>
        <authorList>
            <person name="Noda R."/>
            <person name="Kakizaki K."/>
            <person name="Minamisawa K."/>
        </authorList>
    </citation>
    <scope>NUCLEOTIDE SEQUENCE</scope>
    <source>
        <strain evidence="3">XF4</strain>
    </source>
</reference>
<evidence type="ECO:0000313" key="6">
    <source>
        <dbReference type="EMBL" id="BCE87156.1"/>
    </source>
</evidence>
<dbReference type="EMBL" id="AP023094">
    <property type="protein sequence ID" value="BCE52440.1"/>
    <property type="molecule type" value="Genomic_DNA"/>
</dbReference>
<reference evidence="5" key="6">
    <citation type="submission" date="2020-05" db="EMBL/GenBank/DDBJ databases">
        <title>Complete genome sequence of Bradyrhizobium diazoefficiens XF6 isolated from soybean nodule.</title>
        <authorList>
            <person name="Noda R."/>
            <person name="Kakizaki K."/>
            <person name="Minamisawa K."/>
        </authorList>
    </citation>
    <scope>NUCLEOTIDE SEQUENCE</scope>
    <source>
        <strain evidence="5">XF6</strain>
    </source>
</reference>
<reference evidence="1" key="1">
    <citation type="submission" date="2020-05" db="EMBL/GenBank/DDBJ databases">
        <title>Complete genome sequence of Bradyrhizobium diazoefficiens XF1 isolated from soybean nodule.</title>
        <authorList>
            <person name="Noda R."/>
            <person name="Kakizaki K."/>
            <person name="Minamisawa K."/>
        </authorList>
    </citation>
    <scope>NUCLEOTIDE SEQUENCE</scope>
    <source>
        <strain evidence="1">XF1</strain>
    </source>
</reference>
<evidence type="ECO:0000313" key="4">
    <source>
        <dbReference type="EMBL" id="BCE61157.1"/>
    </source>
</evidence>
<reference evidence="6" key="7">
    <citation type="submission" date="2020-05" db="EMBL/GenBank/DDBJ databases">
        <title>Complete genome sequence of Bradyrhizobium diazoefficiens XF9 isolated from soybean nodule.</title>
        <authorList>
            <person name="Noda R."/>
            <person name="Kakizaki K."/>
            <person name="Minamisawa K."/>
        </authorList>
    </citation>
    <scope>NUCLEOTIDE SEQUENCE</scope>
    <source>
        <strain evidence="6">XF9</strain>
    </source>
</reference>
<dbReference type="AlphaFoldDB" id="A0A810CCU3"/>
<evidence type="ECO:0000313" key="5">
    <source>
        <dbReference type="EMBL" id="BCE69845.1"/>
    </source>
</evidence>
<organism evidence="6">
    <name type="scientific">Bradyrhizobium diazoefficiens</name>
    <dbReference type="NCBI Taxonomy" id="1355477"/>
    <lineage>
        <taxon>Bacteria</taxon>
        <taxon>Pseudomonadati</taxon>
        <taxon>Pseudomonadota</taxon>
        <taxon>Alphaproteobacteria</taxon>
        <taxon>Hyphomicrobiales</taxon>
        <taxon>Nitrobacteraceae</taxon>
        <taxon>Bradyrhizobium</taxon>
    </lineage>
</organism>
<dbReference type="EMBL" id="AP023091">
    <property type="protein sequence ID" value="BCE26183.1"/>
    <property type="molecule type" value="Genomic_DNA"/>
</dbReference>
<dbReference type="EMBL" id="AP023098">
    <property type="protein sequence ID" value="BCE87156.1"/>
    <property type="molecule type" value="Genomic_DNA"/>
</dbReference>
<dbReference type="EMBL" id="AP023092">
    <property type="protein sequence ID" value="BCE34923.1"/>
    <property type="molecule type" value="Genomic_DNA"/>
</dbReference>
<evidence type="ECO:0000313" key="7">
    <source>
        <dbReference type="EMBL" id="BCE95929.1"/>
    </source>
</evidence>
<proteinExistence type="predicted"/>
<dbReference type="EMBL" id="AP023096">
    <property type="protein sequence ID" value="BCE69845.1"/>
    <property type="molecule type" value="Genomic_DNA"/>
</dbReference>
<reference evidence="2" key="3">
    <citation type="submission" date="2020-05" db="EMBL/GenBank/DDBJ databases">
        <title>Complete genome sequence of Bradyrhizobium diazoefficiens XF2 isolated from soybean nodule.</title>
        <authorList>
            <person name="Noda R."/>
            <person name="Kakizaki K."/>
            <person name="Minamisawa K."/>
        </authorList>
    </citation>
    <scope>NUCLEOTIDE SEQUENCE</scope>
    <source>
        <strain evidence="2">XF2</strain>
    </source>
</reference>
<reference evidence="4" key="5">
    <citation type="submission" date="2020-05" db="EMBL/GenBank/DDBJ databases">
        <title>Complete genome sequence of Bradyrhizobium diazoefficiens XF5 isolated from soybean nodule.</title>
        <authorList>
            <person name="Noda R."/>
            <person name="Kakizaki K."/>
            <person name="Minamisawa K."/>
        </authorList>
    </citation>
    <scope>NUCLEOTIDE SEQUENCE</scope>
    <source>
        <strain evidence="4">XF5</strain>
    </source>
</reference>
<name>A0A810CCU3_9BRAD</name>
<protein>
    <submittedName>
        <fullName evidence="6">Uncharacterized protein</fullName>
    </submittedName>
</protein>
<evidence type="ECO:0000313" key="2">
    <source>
        <dbReference type="EMBL" id="BCE34923.1"/>
    </source>
</evidence>
<sequence>MDADGQSAALTTRAVLATNRDCFRLINETPGSFEEFLPFNGRSCAAIGTLKQSDAQPVFEIAQAATKSGLLDSERLCRLAEASVLGRDDRPAQVSKFHRHGRNPRVSCR</sequence>